<dbReference type="PANTHER" id="PTHR43482:SF1">
    <property type="entry name" value="PROTEIN AST1-RELATED"/>
    <property type="match status" value="1"/>
</dbReference>
<evidence type="ECO:0000313" key="2">
    <source>
        <dbReference type="EMBL" id="KRM23903.1"/>
    </source>
</evidence>
<evidence type="ECO:0000313" key="3">
    <source>
        <dbReference type="Proteomes" id="UP000050823"/>
    </source>
</evidence>
<dbReference type="Proteomes" id="UP000050823">
    <property type="component" value="Unassembled WGS sequence"/>
</dbReference>
<accession>A0AA89I3B3</accession>
<organism evidence="2 3">
    <name type="scientific">Latilactobacillus graminis DSM 20719</name>
    <dbReference type="NCBI Taxonomy" id="1423752"/>
    <lineage>
        <taxon>Bacteria</taxon>
        <taxon>Bacillati</taxon>
        <taxon>Bacillota</taxon>
        <taxon>Bacilli</taxon>
        <taxon>Lactobacillales</taxon>
        <taxon>Lactobacillaceae</taxon>
        <taxon>Latilactobacillus</taxon>
    </lineage>
</organism>
<dbReference type="Pfam" id="PF00107">
    <property type="entry name" value="ADH_zinc_N"/>
    <property type="match status" value="1"/>
</dbReference>
<dbReference type="InterPro" id="IPR036291">
    <property type="entry name" value="NAD(P)-bd_dom_sf"/>
</dbReference>
<sequence length="307" mass="33130">MMMQGIIQQNYQGIEALQIKSIEEGPLTPLSVMIQNKFVLVLPYDWQTESGALTEIRPVQLPIVIGYGFGGIVEQVGRLRHSSLIGQRVIGMQPNGSAQEVINNKIPPLLFKVPDQVTLADATTLIGGADAALHAIKVLEVKSTDTVLVTGASGGVGTYLIQLLKLAGTTVIALASAENQTFVRQLGADSVLNYEADLAAQFSNSRQPNKVIDTVGQQALLQLISASYGSLRILSLSTTHFLPTKPGQDFRFSNGSIGIGGYQHLLQLLATKQIKAYIQATYSFEAVKKAQMIAKNEHSQGRILLTF</sequence>
<dbReference type="EMBL" id="AYZB01000005">
    <property type="protein sequence ID" value="KRM23903.1"/>
    <property type="molecule type" value="Genomic_DNA"/>
</dbReference>
<evidence type="ECO:0000259" key="1">
    <source>
        <dbReference type="SMART" id="SM00829"/>
    </source>
</evidence>
<dbReference type="SUPFAM" id="SSF50129">
    <property type="entry name" value="GroES-like"/>
    <property type="match status" value="1"/>
</dbReference>
<dbReference type="InterPro" id="IPR020843">
    <property type="entry name" value="ER"/>
</dbReference>
<reference evidence="2 3" key="1">
    <citation type="journal article" date="2015" name="Genome Announc.">
        <title>Expanding the biotechnology potential of lactobacilli through comparative genomics of 213 strains and associated genera.</title>
        <authorList>
            <person name="Sun Z."/>
            <person name="Harris H.M."/>
            <person name="McCann A."/>
            <person name="Guo C."/>
            <person name="Argimon S."/>
            <person name="Zhang W."/>
            <person name="Yang X."/>
            <person name="Jeffery I.B."/>
            <person name="Cooney J.C."/>
            <person name="Kagawa T.F."/>
            <person name="Liu W."/>
            <person name="Song Y."/>
            <person name="Salvetti E."/>
            <person name="Wrobel A."/>
            <person name="Rasinkangas P."/>
            <person name="Parkhill J."/>
            <person name="Rea M.C."/>
            <person name="O'Sullivan O."/>
            <person name="Ritari J."/>
            <person name="Douillard F.P."/>
            <person name="Paul Ross R."/>
            <person name="Yang R."/>
            <person name="Briner A.E."/>
            <person name="Felis G.E."/>
            <person name="de Vos W.M."/>
            <person name="Barrangou R."/>
            <person name="Klaenhammer T.R."/>
            <person name="Caufield P.W."/>
            <person name="Cui Y."/>
            <person name="Zhang H."/>
            <person name="O'Toole P.W."/>
        </authorList>
    </citation>
    <scope>NUCLEOTIDE SEQUENCE [LARGE SCALE GENOMIC DNA]</scope>
    <source>
        <strain evidence="2 3">DSM 20719</strain>
    </source>
</reference>
<dbReference type="InterPro" id="IPR052585">
    <property type="entry name" value="Lipid_raft_assoc_Zn_ADH"/>
</dbReference>
<protein>
    <submittedName>
        <fullName evidence="2">Zinc-containing alcohol dehydrogenase</fullName>
    </submittedName>
</protein>
<name>A0AA89I3B3_9LACO</name>
<dbReference type="AlphaFoldDB" id="A0AA89I3B3"/>
<dbReference type="InterPro" id="IPR011032">
    <property type="entry name" value="GroES-like_sf"/>
</dbReference>
<dbReference type="GO" id="GO:0016491">
    <property type="term" value="F:oxidoreductase activity"/>
    <property type="evidence" value="ECO:0007669"/>
    <property type="project" value="InterPro"/>
</dbReference>
<proteinExistence type="predicted"/>
<dbReference type="SUPFAM" id="SSF51735">
    <property type="entry name" value="NAD(P)-binding Rossmann-fold domains"/>
    <property type="match status" value="1"/>
</dbReference>
<dbReference type="Gene3D" id="3.90.180.10">
    <property type="entry name" value="Medium-chain alcohol dehydrogenases, catalytic domain"/>
    <property type="match status" value="1"/>
</dbReference>
<dbReference type="SMART" id="SM00829">
    <property type="entry name" value="PKS_ER"/>
    <property type="match status" value="1"/>
</dbReference>
<dbReference type="PANTHER" id="PTHR43482">
    <property type="entry name" value="PROTEIN AST1-RELATED"/>
    <property type="match status" value="1"/>
</dbReference>
<dbReference type="Gene3D" id="3.40.50.720">
    <property type="entry name" value="NAD(P)-binding Rossmann-like Domain"/>
    <property type="match status" value="1"/>
</dbReference>
<dbReference type="InterPro" id="IPR013149">
    <property type="entry name" value="ADH-like_C"/>
</dbReference>
<comment type="caution">
    <text evidence="2">The sequence shown here is derived from an EMBL/GenBank/DDBJ whole genome shotgun (WGS) entry which is preliminary data.</text>
</comment>
<feature type="domain" description="Enoyl reductase (ER)" evidence="1">
    <location>
        <begin position="13"/>
        <end position="305"/>
    </location>
</feature>
<gene>
    <name evidence="2" type="ORF">FC90_GL001142</name>
</gene>